<accession>A0ABX7NVU3</accession>
<dbReference type="Gene3D" id="1.10.10.10">
    <property type="entry name" value="Winged helix-like DNA-binding domain superfamily/Winged helix DNA-binding domain"/>
    <property type="match status" value="1"/>
</dbReference>
<gene>
    <name evidence="8" type="ORF">JY651_48865</name>
</gene>
<dbReference type="Gene3D" id="1.10.1740.10">
    <property type="match status" value="1"/>
</dbReference>
<keyword evidence="9" id="KW-1185">Reference proteome</keyword>
<dbReference type="PANTHER" id="PTHR43133:SF51">
    <property type="entry name" value="RNA POLYMERASE SIGMA FACTOR"/>
    <property type="match status" value="1"/>
</dbReference>
<keyword evidence="2" id="KW-0805">Transcription regulation</keyword>
<feature type="region of interest" description="Disordered" evidence="5">
    <location>
        <begin position="101"/>
        <end position="123"/>
    </location>
</feature>
<evidence type="ECO:0000256" key="5">
    <source>
        <dbReference type="SAM" id="MobiDB-lite"/>
    </source>
</evidence>
<organism evidence="8 9">
    <name type="scientific">Pyxidicoccus parkwayensis</name>
    <dbReference type="NCBI Taxonomy" id="2813578"/>
    <lineage>
        <taxon>Bacteria</taxon>
        <taxon>Pseudomonadati</taxon>
        <taxon>Myxococcota</taxon>
        <taxon>Myxococcia</taxon>
        <taxon>Myxococcales</taxon>
        <taxon>Cystobacterineae</taxon>
        <taxon>Myxococcaceae</taxon>
        <taxon>Pyxidicoccus</taxon>
    </lineage>
</organism>
<name>A0ABX7NVU3_9BACT</name>
<feature type="domain" description="RNA polymerase sigma-70 region 2" evidence="6">
    <location>
        <begin position="24"/>
        <end position="87"/>
    </location>
</feature>
<evidence type="ECO:0000259" key="7">
    <source>
        <dbReference type="Pfam" id="PF08281"/>
    </source>
</evidence>
<dbReference type="InterPro" id="IPR039425">
    <property type="entry name" value="RNA_pol_sigma-70-like"/>
</dbReference>
<dbReference type="Proteomes" id="UP000662747">
    <property type="component" value="Chromosome"/>
</dbReference>
<proteinExistence type="inferred from homology"/>
<dbReference type="EMBL" id="CP071090">
    <property type="protein sequence ID" value="QSQ22925.1"/>
    <property type="molecule type" value="Genomic_DNA"/>
</dbReference>
<dbReference type="InterPro" id="IPR013249">
    <property type="entry name" value="RNA_pol_sigma70_r4_t2"/>
</dbReference>
<evidence type="ECO:0000256" key="4">
    <source>
        <dbReference type="ARBA" id="ARBA00023163"/>
    </source>
</evidence>
<dbReference type="InterPro" id="IPR013324">
    <property type="entry name" value="RNA_pol_sigma_r3/r4-like"/>
</dbReference>
<comment type="similarity">
    <text evidence="1">Belongs to the sigma-70 factor family. ECF subfamily.</text>
</comment>
<dbReference type="CDD" id="cd06171">
    <property type="entry name" value="Sigma70_r4"/>
    <property type="match status" value="1"/>
</dbReference>
<dbReference type="Pfam" id="PF04542">
    <property type="entry name" value="Sigma70_r2"/>
    <property type="match status" value="1"/>
</dbReference>
<reference evidence="8 9" key="1">
    <citation type="submission" date="2021-02" db="EMBL/GenBank/DDBJ databases">
        <title>De Novo genome assembly of isolated myxobacteria.</title>
        <authorList>
            <person name="Stevens D.C."/>
        </authorList>
    </citation>
    <scope>NUCLEOTIDE SEQUENCE [LARGE SCALE GENOMIC DNA]</scope>
    <source>
        <strain evidence="9">SCPEA02</strain>
    </source>
</reference>
<sequence>MDTTPHAALLQAAREGDRAALDALVRLYQARVYRFGLRVCRDAADTEDAVQEAFVTLSREVSRLREETSVGTWLLTVVKNACLRLMRPFASARKALGSLVDEPEALNQPDPAPTPEEAASREQVVRGVREAVERLEPAYREVLVLRDIEGLSGPEVARALGLTVEAMKTRLHRARLAVREHLLAGIPDAASSKD</sequence>
<dbReference type="SUPFAM" id="SSF88659">
    <property type="entry name" value="Sigma3 and sigma4 domains of RNA polymerase sigma factors"/>
    <property type="match status" value="1"/>
</dbReference>
<evidence type="ECO:0000256" key="3">
    <source>
        <dbReference type="ARBA" id="ARBA00023082"/>
    </source>
</evidence>
<dbReference type="InterPro" id="IPR014284">
    <property type="entry name" value="RNA_pol_sigma-70_dom"/>
</dbReference>
<keyword evidence="4" id="KW-0804">Transcription</keyword>
<dbReference type="RefSeq" id="WP_206724501.1">
    <property type="nucleotide sequence ID" value="NZ_CP071090.1"/>
</dbReference>
<dbReference type="Pfam" id="PF08281">
    <property type="entry name" value="Sigma70_r4_2"/>
    <property type="match status" value="1"/>
</dbReference>
<keyword evidence="3" id="KW-0731">Sigma factor</keyword>
<protein>
    <submittedName>
        <fullName evidence="8">Sigma-70 family RNA polymerase sigma factor</fullName>
    </submittedName>
</protein>
<dbReference type="InterPro" id="IPR013325">
    <property type="entry name" value="RNA_pol_sigma_r2"/>
</dbReference>
<dbReference type="NCBIfam" id="TIGR02937">
    <property type="entry name" value="sigma70-ECF"/>
    <property type="match status" value="1"/>
</dbReference>
<evidence type="ECO:0000259" key="6">
    <source>
        <dbReference type="Pfam" id="PF04542"/>
    </source>
</evidence>
<dbReference type="InterPro" id="IPR007627">
    <property type="entry name" value="RNA_pol_sigma70_r2"/>
</dbReference>
<evidence type="ECO:0000256" key="2">
    <source>
        <dbReference type="ARBA" id="ARBA00023015"/>
    </source>
</evidence>
<dbReference type="PANTHER" id="PTHR43133">
    <property type="entry name" value="RNA POLYMERASE ECF-TYPE SIGMA FACTO"/>
    <property type="match status" value="1"/>
</dbReference>
<evidence type="ECO:0000256" key="1">
    <source>
        <dbReference type="ARBA" id="ARBA00010641"/>
    </source>
</evidence>
<dbReference type="SUPFAM" id="SSF88946">
    <property type="entry name" value="Sigma2 domain of RNA polymerase sigma factors"/>
    <property type="match status" value="1"/>
</dbReference>
<evidence type="ECO:0000313" key="8">
    <source>
        <dbReference type="EMBL" id="QSQ22925.1"/>
    </source>
</evidence>
<dbReference type="InterPro" id="IPR036388">
    <property type="entry name" value="WH-like_DNA-bd_sf"/>
</dbReference>
<feature type="domain" description="RNA polymerase sigma factor 70 region 4 type 2" evidence="7">
    <location>
        <begin position="128"/>
        <end position="177"/>
    </location>
</feature>
<evidence type="ECO:0000313" key="9">
    <source>
        <dbReference type="Proteomes" id="UP000662747"/>
    </source>
</evidence>